<protein>
    <recommendedName>
        <fullName evidence="1">NAD-dependent epimerase/dehydratase domain-containing protein</fullName>
    </recommendedName>
</protein>
<dbReference type="InterPro" id="IPR001509">
    <property type="entry name" value="Epimerase_deHydtase"/>
</dbReference>
<dbReference type="Gene3D" id="3.40.50.720">
    <property type="entry name" value="NAD(P)-binding Rossmann-like Domain"/>
    <property type="match status" value="1"/>
</dbReference>
<dbReference type="InterPro" id="IPR050177">
    <property type="entry name" value="Lipid_A_modif_metabolic_enz"/>
</dbReference>
<sequence>MLVSTKSIERRTLGEKMTKRVLITGMSGLIGGLLKTHLTDKGGYELTALNRSPVEGVKTFQSDITDLESIAPAFDNQDVVVHLAAYLGSQEWEHQHSVNVVGTYNVFEAARRAGVKRVVFASSGSVIRGFERVSPYKEIAEGSYHEVPKDFDMITHEQVRPDALYGATKVWGEALGRHFSDEYNLSVISVRIGVVKKENKPLSVRENASYLGHDDICNMLRLCIDAPNTIRCETVFAVSNNKWNYRDLNHAEKILGYNPENSADDNFFNPGN</sequence>
<gene>
    <name evidence="2" type="ORF">METZ01_LOCUS134850</name>
</gene>
<dbReference type="PANTHER" id="PTHR43245:SF55">
    <property type="entry name" value="NAD(P)-BINDING DOMAIN-CONTAINING PROTEIN"/>
    <property type="match status" value="1"/>
</dbReference>
<dbReference type="SUPFAM" id="SSF51735">
    <property type="entry name" value="NAD(P)-binding Rossmann-fold domains"/>
    <property type="match status" value="1"/>
</dbReference>
<dbReference type="Pfam" id="PF01370">
    <property type="entry name" value="Epimerase"/>
    <property type="match status" value="1"/>
</dbReference>
<feature type="domain" description="NAD-dependent epimerase/dehydratase" evidence="1">
    <location>
        <begin position="21"/>
        <end position="193"/>
    </location>
</feature>
<evidence type="ECO:0000259" key="1">
    <source>
        <dbReference type="Pfam" id="PF01370"/>
    </source>
</evidence>
<accession>A0A381YY58</accession>
<dbReference type="InterPro" id="IPR036291">
    <property type="entry name" value="NAD(P)-bd_dom_sf"/>
</dbReference>
<dbReference type="AlphaFoldDB" id="A0A381YY58"/>
<dbReference type="PANTHER" id="PTHR43245">
    <property type="entry name" value="BIFUNCTIONAL POLYMYXIN RESISTANCE PROTEIN ARNA"/>
    <property type="match status" value="1"/>
</dbReference>
<evidence type="ECO:0000313" key="2">
    <source>
        <dbReference type="EMBL" id="SVA81996.1"/>
    </source>
</evidence>
<proteinExistence type="predicted"/>
<reference evidence="2" key="1">
    <citation type="submission" date="2018-05" db="EMBL/GenBank/DDBJ databases">
        <authorList>
            <person name="Lanie J.A."/>
            <person name="Ng W.-L."/>
            <person name="Kazmierczak K.M."/>
            <person name="Andrzejewski T.M."/>
            <person name="Davidsen T.M."/>
            <person name="Wayne K.J."/>
            <person name="Tettelin H."/>
            <person name="Glass J.I."/>
            <person name="Rusch D."/>
            <person name="Podicherti R."/>
            <person name="Tsui H.-C.T."/>
            <person name="Winkler M.E."/>
        </authorList>
    </citation>
    <scope>NUCLEOTIDE SEQUENCE</scope>
</reference>
<organism evidence="2">
    <name type="scientific">marine metagenome</name>
    <dbReference type="NCBI Taxonomy" id="408172"/>
    <lineage>
        <taxon>unclassified sequences</taxon>
        <taxon>metagenomes</taxon>
        <taxon>ecological metagenomes</taxon>
    </lineage>
</organism>
<name>A0A381YY58_9ZZZZ</name>
<dbReference type="EMBL" id="UINC01019372">
    <property type="protein sequence ID" value="SVA81996.1"/>
    <property type="molecule type" value="Genomic_DNA"/>
</dbReference>